<gene>
    <name evidence="1" type="ORF">MP11Mi_00970</name>
</gene>
<reference evidence="1" key="1">
    <citation type="submission" date="2023-06" db="EMBL/GenBank/DDBJ databases">
        <title>Gordonia sp. nov. and Pseudochrobactrum sp. nov., two species isolated from the burying beetle Nicrophorus vespilloides.</title>
        <authorList>
            <person name="Poehlein A."/>
            <person name="Guzman J."/>
            <person name="Daniel R."/>
            <person name="Vilcinskas A."/>
        </authorList>
    </citation>
    <scope>NUCLEOTIDE SEQUENCE</scope>
    <source>
        <strain evidence="1">MP11Mi</strain>
    </source>
</reference>
<accession>A0AA97GSY2</accession>
<protein>
    <submittedName>
        <fullName evidence="1">Uncharacterized protein</fullName>
    </submittedName>
</protein>
<proteinExistence type="predicted"/>
<dbReference type="RefSeq" id="WP_420040381.1">
    <property type="nucleotide sequence ID" value="NZ_CP128986.1"/>
</dbReference>
<name>A0AA97GSY2_9ACTN</name>
<dbReference type="EMBL" id="CP128986">
    <property type="protein sequence ID" value="WOC11036.1"/>
    <property type="molecule type" value="Genomic_DNA"/>
</dbReference>
<sequence length="61" mass="6637">MTGLKVASGGAFVDGTPKVWDGATYHEPKGCYVWRDGEYVKVWPNFMPQGMNKVDSSPVSG</sequence>
<organism evidence="1">
    <name type="scientific">Gordonia sp. MP11Mi</name>
    <dbReference type="NCBI Taxonomy" id="3022769"/>
    <lineage>
        <taxon>Bacteria</taxon>
        <taxon>Bacillati</taxon>
        <taxon>Actinomycetota</taxon>
        <taxon>Actinomycetes</taxon>
        <taxon>Mycobacteriales</taxon>
        <taxon>Gordoniaceae</taxon>
        <taxon>Gordonia</taxon>
    </lineage>
</organism>
<dbReference type="AlphaFoldDB" id="A0AA97GSY2"/>
<evidence type="ECO:0000313" key="1">
    <source>
        <dbReference type="EMBL" id="WOC11036.1"/>
    </source>
</evidence>